<dbReference type="Proteomes" id="UP000516696">
    <property type="component" value="Chromosome"/>
</dbReference>
<dbReference type="AlphaFoldDB" id="A0A1V8YY31"/>
<dbReference type="RefSeq" id="WP_003127373.1">
    <property type="nucleotide sequence ID" value="NZ_BSYC01000002.1"/>
</dbReference>
<evidence type="ECO:0000256" key="1">
    <source>
        <dbReference type="SAM" id="SignalP"/>
    </source>
</evidence>
<dbReference type="InterPro" id="IPR009736">
    <property type="entry name" value="DUF1307"/>
</dbReference>
<dbReference type="Proteomes" id="UP001241571">
    <property type="component" value="Unassembled WGS sequence"/>
</dbReference>
<evidence type="ECO:0000313" key="12">
    <source>
        <dbReference type="Proteomes" id="UP001241571"/>
    </source>
</evidence>
<dbReference type="PROSITE" id="PS51257">
    <property type="entry name" value="PROKAR_LIPOPROTEIN"/>
    <property type="match status" value="1"/>
</dbReference>
<evidence type="ECO:0000313" key="5">
    <source>
        <dbReference type="EMBL" id="MXS26887.1"/>
    </source>
</evidence>
<evidence type="ECO:0000313" key="2">
    <source>
        <dbReference type="EMBL" id="MBA0972873.1"/>
    </source>
</evidence>
<dbReference type="Proteomes" id="UP000439965">
    <property type="component" value="Unassembled WGS sequence"/>
</dbReference>
<dbReference type="EMBL" id="CP050485">
    <property type="protein sequence ID" value="QOG26329.1"/>
    <property type="molecule type" value="Genomic_DNA"/>
</dbReference>
<keyword evidence="8" id="KW-1185">Reference proteome</keyword>
<dbReference type="PIRSF" id="PIRSF006187">
    <property type="entry name" value="DUF1307"/>
    <property type="match status" value="1"/>
</dbReference>
<proteinExistence type="predicted"/>
<organism evidence="5 9">
    <name type="scientific">Enterococcus gallinarum</name>
    <dbReference type="NCBI Taxonomy" id="1353"/>
    <lineage>
        <taxon>Bacteria</taxon>
        <taxon>Bacillati</taxon>
        <taxon>Bacillota</taxon>
        <taxon>Bacilli</taxon>
        <taxon>Lactobacillales</taxon>
        <taxon>Enterococcaceae</taxon>
        <taxon>Enterococcus</taxon>
    </lineage>
</organism>
<protein>
    <submittedName>
        <fullName evidence="5">DUF1307 domain-containing protein</fullName>
    </submittedName>
    <submittedName>
        <fullName evidence="2">YehR family protein</fullName>
    </submittedName>
    <submittedName>
        <fullName evidence="7">YehR like protein</fullName>
    </submittedName>
</protein>
<evidence type="ECO:0000313" key="3">
    <source>
        <dbReference type="EMBL" id="MDL4936114.1"/>
    </source>
</evidence>
<dbReference type="Proteomes" id="UP001183682">
    <property type="component" value="Unassembled WGS sequence"/>
</dbReference>
<reference evidence="2 11" key="4">
    <citation type="submission" date="2020-06" db="EMBL/GenBank/DDBJ databases">
        <title>Crossreactivity between MHC class I-restricted antigens from cancer cells and an enterococcal bacteriophage.</title>
        <authorList>
            <person name="Fluckiger A."/>
            <person name="Daillere R."/>
            <person name="Sassi M."/>
            <person name="Cattoir V."/>
            <person name="Kroemer G."/>
            <person name="Zitvogel L."/>
        </authorList>
    </citation>
    <scope>NUCLEOTIDE SEQUENCE [LARGE SCALE GENOMIC DNA]</scope>
    <source>
        <strain evidence="2 11">EG4</strain>
    </source>
</reference>
<reference evidence="6 10" key="3">
    <citation type="submission" date="2020-03" db="EMBL/GenBank/DDBJ databases">
        <title>Characterization of ganglioside-mimicking enterococci.</title>
        <authorList>
            <person name="Patry R.T."/>
            <person name="Nothaft H."/>
            <person name="Bridger R."/>
            <person name="Shajahan A."/>
            <person name="Huynh S."/>
            <person name="Sanchez S."/>
            <person name="Azadi P."/>
            <person name="Cooper K."/>
            <person name="Miller W.G."/>
            <person name="Parker C.T."/>
            <person name="Wells L."/>
            <person name="Szymanski C.M."/>
        </authorList>
    </citation>
    <scope>NUCLEOTIDE SEQUENCE [LARGE SCALE GENOMIC DNA]</scope>
    <source>
        <strain evidence="6 10">EGM181</strain>
    </source>
</reference>
<dbReference type="EMBL" id="WVTI01000012">
    <property type="protein sequence ID" value="MXS26887.1"/>
    <property type="molecule type" value="Genomic_DNA"/>
</dbReference>
<evidence type="ECO:0000313" key="9">
    <source>
        <dbReference type="Proteomes" id="UP000439965"/>
    </source>
</evidence>
<dbReference type="Pfam" id="PF06998">
    <property type="entry name" value="DUF1307"/>
    <property type="match status" value="1"/>
</dbReference>
<dbReference type="OrthoDB" id="6586670at2"/>
<keyword evidence="1" id="KW-0732">Signal</keyword>
<evidence type="ECO:0000313" key="7">
    <source>
        <dbReference type="EMBL" id="STD83462.1"/>
    </source>
</evidence>
<dbReference type="Proteomes" id="UP000571857">
    <property type="component" value="Unassembled WGS sequence"/>
</dbReference>
<feature type="chain" id="PRO_5044378161" evidence="1">
    <location>
        <begin position="25"/>
        <end position="152"/>
    </location>
</feature>
<evidence type="ECO:0000313" key="11">
    <source>
        <dbReference type="Proteomes" id="UP000571857"/>
    </source>
</evidence>
<evidence type="ECO:0000313" key="4">
    <source>
        <dbReference type="EMBL" id="MDT2690264.1"/>
    </source>
</evidence>
<dbReference type="Gene3D" id="3.30.1830.10">
    <property type="entry name" value="YehR-like"/>
    <property type="match status" value="1"/>
</dbReference>
<evidence type="ECO:0000313" key="8">
    <source>
        <dbReference type="Proteomes" id="UP000254807"/>
    </source>
</evidence>
<dbReference type="Proteomes" id="UP000254807">
    <property type="component" value="Unassembled WGS sequence"/>
</dbReference>
<dbReference type="InterPro" id="IPR036699">
    <property type="entry name" value="YehR-like_sf"/>
</dbReference>
<dbReference type="EMBL" id="JARPZN010000004">
    <property type="protein sequence ID" value="MDT2690264.1"/>
    <property type="molecule type" value="Genomic_DNA"/>
</dbReference>
<dbReference type="GeneID" id="93225386"/>
<evidence type="ECO:0000313" key="10">
    <source>
        <dbReference type="Proteomes" id="UP000516696"/>
    </source>
</evidence>
<reference evidence="4" key="5">
    <citation type="submission" date="2023-03" db="EMBL/GenBank/DDBJ databases">
        <authorList>
            <person name="Shen W."/>
            <person name="Cai J."/>
        </authorList>
    </citation>
    <scope>NUCLEOTIDE SEQUENCE</scope>
    <source>
        <strain evidence="4">K69-2</strain>
    </source>
</reference>
<evidence type="ECO:0000313" key="6">
    <source>
        <dbReference type="EMBL" id="QOG26329.1"/>
    </source>
</evidence>
<name>A0A1V8YY31_ENTGA</name>
<dbReference type="EMBL" id="UFYW01000001">
    <property type="protein sequence ID" value="STD83462.1"/>
    <property type="molecule type" value="Genomic_DNA"/>
</dbReference>
<reference evidence="7 8" key="1">
    <citation type="submission" date="2018-06" db="EMBL/GenBank/DDBJ databases">
        <authorList>
            <consortium name="Pathogen Informatics"/>
            <person name="Doyle S."/>
        </authorList>
    </citation>
    <scope>NUCLEOTIDE SEQUENCE [LARGE SCALE GENOMIC DNA]</scope>
    <source>
        <strain evidence="7 8">NCTC12360</strain>
    </source>
</reference>
<dbReference type="SUPFAM" id="SSF160704">
    <property type="entry name" value="YehR-like"/>
    <property type="match status" value="1"/>
</dbReference>
<reference evidence="5 9" key="2">
    <citation type="submission" date="2019-04" db="EMBL/GenBank/DDBJ databases">
        <title>Step-wise assembly of the neonatal virome modulated by breast feeding.</title>
        <authorList>
            <person name="Liang G."/>
            <person name="Bushman F."/>
        </authorList>
    </citation>
    <scope>NUCLEOTIDE SEQUENCE [LARGE SCALE GENOMIC DNA]</scope>
    <source>
        <strain evidence="5 9">E3404</strain>
    </source>
</reference>
<gene>
    <name evidence="7" type="primary">yehR</name>
    <name evidence="6" type="ORF">EGM181_03150</name>
    <name evidence="5" type="ORF">GTI89_12545</name>
    <name evidence="2" type="ORF">HWH42_09825</name>
    <name evidence="7" type="ORF">NCTC12360_01929</name>
    <name evidence="4" type="ORF">P7E30_08610</name>
    <name evidence="3" type="ORF">QRX88_10340</name>
</gene>
<dbReference type="EMBL" id="JABXJK010000050">
    <property type="protein sequence ID" value="MBA0972873.1"/>
    <property type="molecule type" value="Genomic_DNA"/>
</dbReference>
<feature type="signal peptide" evidence="1">
    <location>
        <begin position="1"/>
        <end position="24"/>
    </location>
</feature>
<accession>A0A1V8YY31</accession>
<dbReference type="EMBL" id="JASUBT010000006">
    <property type="protein sequence ID" value="MDL4936114.1"/>
    <property type="molecule type" value="Genomic_DNA"/>
</dbReference>
<sequence length="152" mass="16693">MKKTVVGFIALLGIFFLASCGANGASQKTKTFTNEQNGVQMELVFNYEGDEVKKQTANNIMPYSSVGVSTKEEAKQLLDPIAKQYQAIKGIDYSLDYGEDAATESLTIDYSNLDYDAAKQLPGVTFEGDTSNGISMERTEKMLLDQGYTLKK</sequence>
<reference evidence="3 12" key="6">
    <citation type="submission" date="2023-06" db="EMBL/GenBank/DDBJ databases">
        <title>Acute promotion of culturable opportunistic pathogens and persistent increase of antibiotic resistance following antibiotic exposure in mouse gut microbiota.</title>
        <authorList>
            <person name="Li L."/>
            <person name="Wang B."/>
            <person name="Sun Y."/>
            <person name="Wang M."/>
            <person name="Xu H."/>
        </authorList>
    </citation>
    <scope>NUCLEOTIDE SEQUENCE [LARGE SCALE GENOMIC DNA]</scope>
    <source>
        <strain evidence="3 12">CRI2_2</strain>
    </source>
</reference>